<dbReference type="InterPro" id="IPR010540">
    <property type="entry name" value="CmpB_TMEM229"/>
</dbReference>
<comment type="caution">
    <text evidence="2">The sequence shown here is derived from an EMBL/GenBank/DDBJ whole genome shotgun (WGS) entry which is preliminary data.</text>
</comment>
<feature type="transmembrane region" description="Helical" evidence="1">
    <location>
        <begin position="376"/>
        <end position="396"/>
    </location>
</feature>
<protein>
    <submittedName>
        <fullName evidence="2">ABC transporter permease</fullName>
    </submittedName>
</protein>
<keyword evidence="1" id="KW-0472">Membrane</keyword>
<name>A0A923LJ78_9FIRM</name>
<accession>A0A923LJ78</accession>
<dbReference type="EMBL" id="JACOPF010000001">
    <property type="protein sequence ID" value="MBC5688989.1"/>
    <property type="molecule type" value="Genomic_DNA"/>
</dbReference>
<feature type="transmembrane region" description="Helical" evidence="1">
    <location>
        <begin position="268"/>
        <end position="288"/>
    </location>
</feature>
<evidence type="ECO:0000256" key="1">
    <source>
        <dbReference type="SAM" id="Phobius"/>
    </source>
</evidence>
<feature type="transmembrane region" description="Helical" evidence="1">
    <location>
        <begin position="41"/>
        <end position="60"/>
    </location>
</feature>
<evidence type="ECO:0000313" key="2">
    <source>
        <dbReference type="EMBL" id="MBC5688989.1"/>
    </source>
</evidence>
<dbReference type="Proteomes" id="UP000652477">
    <property type="component" value="Unassembled WGS sequence"/>
</dbReference>
<sequence>MQYTFYELVWLYYIYSFIGWVAEAGAAACKRHTFVNRGFVNGPLCPIYGAGAVAVAVFLPELKHRIAFLFLGGMIITTFIEYLTGRLMEKLFQRKWWDYSKERFQLDGYICLKNSVLWGICSVAMICFFNPLFCEGILWFPQWIGEIVLWVLSGLLIVDYIGSALAVLGLKKKGGRIEQITKELRRTSRILENALTRQIQKRMVKAFPNIGQEKSIEQEKCAPRVFAEGCGFYKLASLFFIGAFLGDIVETVFCLLTTGRLMSRSSVVYGPFSLVWGIACAVLTWILYRYREKSDRYIFLCGTFLGGAYEYICSVFTELAFGTVFWDYSKIPFNLGGRINLLYCFFWGIAAVVWMKGIYPKLSQWIEKLPVKLGKLLCICMLVFMSVNVVVSALALNRYTERQAGKEAETAVSVFLDEHFPDARMEHIYPNIILTQ</sequence>
<gene>
    <name evidence="2" type="ORF">H8S37_08630</name>
</gene>
<feature type="transmembrane region" description="Helical" evidence="1">
    <location>
        <begin position="116"/>
        <end position="141"/>
    </location>
</feature>
<proteinExistence type="predicted"/>
<feature type="transmembrane region" description="Helical" evidence="1">
    <location>
        <begin position="66"/>
        <end position="85"/>
    </location>
</feature>
<organism evidence="2 3">
    <name type="scientific">Mediterraneibacter hominis</name>
    <dbReference type="NCBI Taxonomy" id="2763054"/>
    <lineage>
        <taxon>Bacteria</taxon>
        <taxon>Bacillati</taxon>
        <taxon>Bacillota</taxon>
        <taxon>Clostridia</taxon>
        <taxon>Lachnospirales</taxon>
        <taxon>Lachnospiraceae</taxon>
        <taxon>Mediterraneibacter</taxon>
    </lineage>
</organism>
<evidence type="ECO:0000313" key="3">
    <source>
        <dbReference type="Proteomes" id="UP000652477"/>
    </source>
</evidence>
<dbReference type="RefSeq" id="WP_186875569.1">
    <property type="nucleotide sequence ID" value="NZ_JACOPF010000001.1"/>
</dbReference>
<dbReference type="AlphaFoldDB" id="A0A923LJ78"/>
<feature type="transmembrane region" description="Helical" evidence="1">
    <location>
        <begin position="337"/>
        <end position="355"/>
    </location>
</feature>
<keyword evidence="1" id="KW-1133">Transmembrane helix</keyword>
<dbReference type="Pfam" id="PF06541">
    <property type="entry name" value="ABC_trans_CmpB"/>
    <property type="match status" value="2"/>
</dbReference>
<keyword evidence="1" id="KW-0812">Transmembrane</keyword>
<feature type="transmembrane region" description="Helical" evidence="1">
    <location>
        <begin position="12"/>
        <end position="29"/>
    </location>
</feature>
<keyword evidence="3" id="KW-1185">Reference proteome</keyword>
<feature type="transmembrane region" description="Helical" evidence="1">
    <location>
        <begin position="297"/>
        <end position="317"/>
    </location>
</feature>
<reference evidence="2" key="1">
    <citation type="submission" date="2020-08" db="EMBL/GenBank/DDBJ databases">
        <title>Genome public.</title>
        <authorList>
            <person name="Liu C."/>
            <person name="Sun Q."/>
        </authorList>
    </citation>
    <scope>NUCLEOTIDE SEQUENCE</scope>
    <source>
        <strain evidence="2">NSJ-55</strain>
    </source>
</reference>
<feature type="transmembrane region" description="Helical" evidence="1">
    <location>
        <begin position="147"/>
        <end position="170"/>
    </location>
</feature>